<feature type="region of interest" description="Disordered" evidence="1">
    <location>
        <begin position="2000"/>
        <end position="2025"/>
    </location>
</feature>
<feature type="compositionally biased region" description="Acidic residues" evidence="1">
    <location>
        <begin position="1532"/>
        <end position="1548"/>
    </location>
</feature>
<proteinExistence type="predicted"/>
<feature type="compositionally biased region" description="Low complexity" evidence="1">
    <location>
        <begin position="1147"/>
        <end position="1165"/>
    </location>
</feature>
<feature type="region of interest" description="Disordered" evidence="1">
    <location>
        <begin position="1073"/>
        <end position="1101"/>
    </location>
</feature>
<feature type="compositionally biased region" description="Pro residues" evidence="1">
    <location>
        <begin position="275"/>
        <end position="289"/>
    </location>
</feature>
<feature type="compositionally biased region" description="Basic and acidic residues" evidence="1">
    <location>
        <begin position="671"/>
        <end position="692"/>
    </location>
</feature>
<feature type="compositionally biased region" description="Low complexity" evidence="1">
    <location>
        <begin position="1082"/>
        <end position="1101"/>
    </location>
</feature>
<feature type="region of interest" description="Disordered" evidence="1">
    <location>
        <begin position="2110"/>
        <end position="2139"/>
    </location>
</feature>
<feature type="compositionally biased region" description="Low complexity" evidence="1">
    <location>
        <begin position="2004"/>
        <end position="2015"/>
    </location>
</feature>
<feature type="region of interest" description="Disordered" evidence="1">
    <location>
        <begin position="858"/>
        <end position="915"/>
    </location>
</feature>
<organism evidence="2 3">
    <name type="scientific">Bodo saltans</name>
    <name type="common">Flagellated protozoan</name>
    <dbReference type="NCBI Taxonomy" id="75058"/>
    <lineage>
        <taxon>Eukaryota</taxon>
        <taxon>Discoba</taxon>
        <taxon>Euglenozoa</taxon>
        <taxon>Kinetoplastea</taxon>
        <taxon>Metakinetoplastina</taxon>
        <taxon>Eubodonida</taxon>
        <taxon>Bodonidae</taxon>
        <taxon>Bodo</taxon>
    </lineage>
</organism>
<dbReference type="EMBL" id="CYKH01002140">
    <property type="protein sequence ID" value="CUG93292.1"/>
    <property type="molecule type" value="Genomic_DNA"/>
</dbReference>
<feature type="compositionally biased region" description="Polar residues" evidence="1">
    <location>
        <begin position="708"/>
        <end position="720"/>
    </location>
</feature>
<accession>A0A0S4JP40</accession>
<feature type="compositionally biased region" description="Basic and acidic residues" evidence="1">
    <location>
        <begin position="235"/>
        <end position="246"/>
    </location>
</feature>
<feature type="region of interest" description="Disordered" evidence="1">
    <location>
        <begin position="496"/>
        <end position="634"/>
    </location>
</feature>
<sequence length="2304" mass="241145">MEFNAVPTFTSGHHHASSSSSQVRGGAVAAQRKKKPQLSTPVSTRHPRVGGHNTPTMSTHTTAAASSAARRKSQSELERSQLEPPTASDHPRQPVAATVASTTSPLFHTPNGGGTVARPTQNSAGGGSAGGAANSDDENFEPCLSVQRPRFAELFEGGGGGSRKPSGSIASPLRSAGRSLPPLAPAAVAAPPSPFVMSKKPPLHNNHNNTSSPNVSRSLINESDYSEGGGEEAAESCKEDIERLLNDSEDVTPQLEEDAPRPHPQQHLSPGRSQPLPPRPATSDPPMPTPQQRSALPPDARGSSLEFEGGDQHFISDQEEERRSSKRLFLVADPEDFLMDPSAPTSDNERESNVQDVATPLSPTFDARAATVSMVHQEGEVVVAPKSQAPQTNSSQTATNIARRQAPGRRDNNDASTASQGAFLRHLPEPAAYDEPQTNSSHQTATNIARRQAPGRRDIDASSASQGAFLRHLPEPAAYDDAQAVVSFFEGVALSEPSLPLTSVSKPQRPVRRGNASESSVSAPPPPSSALPMVGEQSQEELLVAAATQRQQRASAERTTSFEESAASSLSTRSGGRVPSTSPPPPAPLLVEGSSPSNATQSPKSRRAPLATHLAGDTSPSPKKFSPRGGGAPLSADIVAPSLIVIGSPSASTTSNPFAGLDLSFKSNATNRRESAQHVERPTRNVVDEPPRSTDPSVVAVVDDDGDQSANEQQRGVSVASSSSSSSQHVATSTDDLIDTVISNPTPIVAAALDDNPPSSVGASSDKGGSSAPRTPTRTSRQKAHDAIKTSHRVPPQEPYLVRESIMNLVNASLSASPVTSLRAEGTAIAIDSAATHTADVESPPNISTSVRTTMPEETLPASAAASASSSMVLSPPRLQRSDTSPSASVNSPRRQDEVTGTAITTTTPTAGTTTTTTTAAVALAPQPVHRGGMLDSTSISSSVVAAASETRAAQPQLATFDVFAPTDTTEASTLLNLSASPPPPTLRLGSNARRSVSGGNSSASAIPSSSAIAAVAPVVDPTASMMAADASASGISMFSQQAAQEFHSSSVVVAHDDVMSLEEPAHSPLISLAPTNSAISPPQQQLGLPPVPRSASSAASLDRSLTNDNMMGVSSHLLHSNVQPLLSSNNNPSAMKSVKNQHESSDAASSVRAPPAAAVVGSSVTSEQEGANESFDGLRASMRSDDAESPFMITTTATAEPSPKSPLAATSSSFHAAVGSPRVASRSPKNDAVQRALKECFDTLIEQKTDAPPRNLNISTAIEGSPLRRSDSLRTGKQLLQTSPRVSDSQQSSPKKKLLLSHVAGGVEGGVDAADFMNDGGTPLKRHGSSTTTAMVPSSPWKPPTSPAPPNLRHSFQFSEPPMFAEGSSPTAALNARQLSSARIDGRVPSFSPENKSPVQIEEATEVLHHQAASSNNRLGEPVRRLPSAEFLPSVLYQHDDGNLLRRSTSQDSGGVSVADREALEEHLRALDIADSAAAARPASNLVSAQGDSIDFSFPFRRDELQLQQLALHQQYQRQNHKNAGNHGENEVDYDDGDYEDDDDDDEPRMADVTINISLAPALYKKPSSSSNDSPSRQRHSSVSVAALNDVFSFAANAPSAGNREDIAGTSLLPSAQPIVRVQRGAAQPTATHMLLEGASGQHWTAAASRHHIDDDGSLLSQRSPLPKMRAVGNSHPNNSAATPPTSAIILPNDEEDVDGTSRALVLAPIASSLSVAGGSSAAVVVVGSNISSGVDTAATLLPPPVFPNIYQDIAVVDPRAVSEEWREGLRHEPIKNPSWIQGWGGAENFLEEVVEGNRPSVDEEVDVHVLSGNRKKLTTLPTIVVGKQKPFGFTQPPPQMTTDDDDEQVSRKEIAARPPHHHASLDGIDSGDDATHPVEWMTPPPSSRRLQRKDFTPLKHVPAAAAAASCIPSEPLAVSRRSVNNVAHLSEKEQQDETQRRLRILRAIGSGSGGVSVGAADDVKLKHHYVSPLDDTLAPLSDGEGSVAVAAAAAHPVPPPSSLGSSAASLFGGERQDSEGSPNIRIPNNISTASVHHDNDSAAALSRNATVAGGSKHVLFAPSTATVDQNTSVASSNFSTSGPRFLLEHLIATQQQRQKTRLAALVSPATHDNDDDDEAIGSTSPNADKNGHSSNAAHLVSTPTTVSIQHAATTTTPTFEALAARRHEMRLKSIHSALSSIQRDRAEADERHLRRGSPHGRDVMTVVEARRQSYTTTTVTTTTAATAAVVVPPAWSPRPVPAAAPADSALFARDMRNVILGLKSTAAGLAAPSLPPPLTDGGEHHRSAVLLTPHSFVVTSDE</sequence>
<feature type="compositionally biased region" description="Low complexity" evidence="1">
    <location>
        <begin position="54"/>
        <end position="68"/>
    </location>
</feature>
<evidence type="ECO:0000313" key="2">
    <source>
        <dbReference type="EMBL" id="CUG93292.1"/>
    </source>
</evidence>
<feature type="compositionally biased region" description="Low complexity" evidence="1">
    <location>
        <begin position="17"/>
        <end position="30"/>
    </location>
</feature>
<feature type="compositionally biased region" description="Polar residues" evidence="1">
    <location>
        <begin position="388"/>
        <end position="402"/>
    </location>
</feature>
<feature type="compositionally biased region" description="Polar residues" evidence="1">
    <location>
        <begin position="562"/>
        <end position="574"/>
    </location>
</feature>
<feature type="compositionally biased region" description="Low complexity" evidence="1">
    <location>
        <begin position="545"/>
        <end position="559"/>
    </location>
</feature>
<name>A0A0S4JP40_BODSA</name>
<feature type="compositionally biased region" description="Polar residues" evidence="1">
    <location>
        <begin position="1124"/>
        <end position="1135"/>
    </location>
</feature>
<feature type="compositionally biased region" description="Low complexity" evidence="1">
    <location>
        <begin position="179"/>
        <end position="190"/>
    </location>
</feature>
<feature type="region of interest" description="Disordered" evidence="1">
    <location>
        <begin position="1517"/>
        <end position="1550"/>
    </location>
</feature>
<dbReference type="VEuPathDB" id="TriTrypDB:BSAL_41905"/>
<protein>
    <submittedName>
        <fullName evidence="2">Uncharacterized protein</fullName>
    </submittedName>
</protein>
<feature type="region of interest" description="Disordered" evidence="1">
    <location>
        <begin position="669"/>
        <end position="733"/>
    </location>
</feature>
<feature type="region of interest" description="Disordered" evidence="1">
    <location>
        <begin position="1"/>
        <end position="359"/>
    </location>
</feature>
<feature type="region of interest" description="Disordered" evidence="1">
    <location>
        <begin position="749"/>
        <end position="790"/>
    </location>
</feature>
<feature type="compositionally biased region" description="Polar residues" evidence="1">
    <location>
        <begin position="436"/>
        <end position="449"/>
    </location>
</feature>
<evidence type="ECO:0000256" key="1">
    <source>
        <dbReference type="SAM" id="MobiDB-lite"/>
    </source>
</evidence>
<feature type="compositionally biased region" description="Low complexity" evidence="1">
    <location>
        <begin position="900"/>
        <end position="915"/>
    </location>
</feature>
<dbReference type="OMA" id="CERREWT"/>
<keyword evidence="3" id="KW-1185">Reference proteome</keyword>
<feature type="compositionally biased region" description="Polar residues" evidence="1">
    <location>
        <begin position="205"/>
        <end position="223"/>
    </location>
</feature>
<feature type="region of interest" description="Disordered" evidence="1">
    <location>
        <begin position="1318"/>
        <end position="1349"/>
    </location>
</feature>
<evidence type="ECO:0000313" key="3">
    <source>
        <dbReference type="Proteomes" id="UP000051952"/>
    </source>
</evidence>
<feature type="compositionally biased region" description="Polar residues" evidence="1">
    <location>
        <begin position="882"/>
        <end position="893"/>
    </location>
</feature>
<gene>
    <name evidence="2" type="ORF">BSAL_41905</name>
</gene>
<feature type="region of interest" description="Disordered" evidence="1">
    <location>
        <begin position="1124"/>
        <end position="1175"/>
    </location>
</feature>
<feature type="compositionally biased region" description="Basic and acidic residues" evidence="1">
    <location>
        <begin position="310"/>
        <end position="323"/>
    </location>
</feature>
<reference evidence="3" key="1">
    <citation type="submission" date="2015-09" db="EMBL/GenBank/DDBJ databases">
        <authorList>
            <consortium name="Pathogen Informatics"/>
        </authorList>
    </citation>
    <scope>NUCLEOTIDE SEQUENCE [LARGE SCALE GENOMIC DNA]</scope>
    <source>
        <strain evidence="3">Lake Konstanz</strain>
    </source>
</reference>
<feature type="compositionally biased region" description="Polar residues" evidence="1">
    <location>
        <begin position="2123"/>
        <end position="2139"/>
    </location>
</feature>
<feature type="region of interest" description="Disordered" evidence="1">
    <location>
        <begin position="1830"/>
        <end position="1893"/>
    </location>
</feature>
<feature type="compositionally biased region" description="Low complexity" evidence="1">
    <location>
        <begin position="862"/>
        <end position="871"/>
    </location>
</feature>
<feature type="region of interest" description="Disordered" evidence="1">
    <location>
        <begin position="382"/>
        <end position="463"/>
    </location>
</feature>
<feature type="compositionally biased region" description="Polar residues" evidence="1">
    <location>
        <begin position="594"/>
        <end position="603"/>
    </location>
</feature>
<dbReference type="Proteomes" id="UP000051952">
    <property type="component" value="Unassembled WGS sequence"/>
</dbReference>